<keyword evidence="2" id="KW-1185">Reference proteome</keyword>
<accession>A0ACB7RLN8</accession>
<gene>
    <name evidence="1" type="ORF">HPB50_018337</name>
</gene>
<evidence type="ECO:0000313" key="2">
    <source>
        <dbReference type="Proteomes" id="UP000821845"/>
    </source>
</evidence>
<dbReference type="Proteomes" id="UP000821845">
    <property type="component" value="Chromosome 9"/>
</dbReference>
<dbReference type="EMBL" id="CM023489">
    <property type="protein sequence ID" value="KAH6922721.1"/>
    <property type="molecule type" value="Genomic_DNA"/>
</dbReference>
<sequence>MTGANWRAMRFYDELPSWRACNLCRVIPKRTVLLPCEHVLCQPCLSASSQDGGGHCPLDREAFEDAECGSFVFPGRKASALKVHCWNEQLGCTFVDTVTVTLDHYESECSFHLVECSRCGKSVFHRDLSTHYTNGCTTGTEYPSLKSAAEVIEHVRASLETLNTLLVKPNLDEVLPSIRNSMKNLAEEMTSQASRFAVYSSDGESSAEEGTSEAAAVLLMSEKLGHRCNQAVDASTPSSSSSLSPRKAKTTSPGKLSFFANLPTGALEGMRRTSSQEYPQHAIARGSPAGVKFENCHEYLQVPDKSMGLVHVTVLHTPDSYFSVEVFKNRLFLFVRLEFHGMLVGSQDSAPTLMLKVFDREPWSGHYLCSFQEPCQCKLDDEKFVHVRRKFSIDVQYLQEHDFLRGGQMRFQIEISRSDPANQRH</sequence>
<comment type="caution">
    <text evidence="1">The sequence shown here is derived from an EMBL/GenBank/DDBJ whole genome shotgun (WGS) entry which is preliminary data.</text>
</comment>
<proteinExistence type="predicted"/>
<organism evidence="1 2">
    <name type="scientific">Hyalomma asiaticum</name>
    <name type="common">Tick</name>
    <dbReference type="NCBI Taxonomy" id="266040"/>
    <lineage>
        <taxon>Eukaryota</taxon>
        <taxon>Metazoa</taxon>
        <taxon>Ecdysozoa</taxon>
        <taxon>Arthropoda</taxon>
        <taxon>Chelicerata</taxon>
        <taxon>Arachnida</taxon>
        <taxon>Acari</taxon>
        <taxon>Parasitiformes</taxon>
        <taxon>Ixodida</taxon>
        <taxon>Ixodoidea</taxon>
        <taxon>Ixodidae</taxon>
        <taxon>Hyalomminae</taxon>
        <taxon>Hyalomma</taxon>
    </lineage>
</organism>
<name>A0ACB7RLN8_HYAAI</name>
<evidence type="ECO:0000313" key="1">
    <source>
        <dbReference type="EMBL" id="KAH6922721.1"/>
    </source>
</evidence>
<reference evidence="1" key="1">
    <citation type="submission" date="2020-05" db="EMBL/GenBank/DDBJ databases">
        <title>Large-scale comparative analyses of tick genomes elucidate their genetic diversity and vector capacities.</title>
        <authorList>
            <person name="Jia N."/>
            <person name="Wang J."/>
            <person name="Shi W."/>
            <person name="Du L."/>
            <person name="Sun Y."/>
            <person name="Zhan W."/>
            <person name="Jiang J."/>
            <person name="Wang Q."/>
            <person name="Zhang B."/>
            <person name="Ji P."/>
            <person name="Sakyi L.B."/>
            <person name="Cui X."/>
            <person name="Yuan T."/>
            <person name="Jiang B."/>
            <person name="Yang W."/>
            <person name="Lam T.T.-Y."/>
            <person name="Chang Q."/>
            <person name="Ding S."/>
            <person name="Wang X."/>
            <person name="Zhu J."/>
            <person name="Ruan X."/>
            <person name="Zhao L."/>
            <person name="Wei J."/>
            <person name="Que T."/>
            <person name="Du C."/>
            <person name="Cheng J."/>
            <person name="Dai P."/>
            <person name="Han X."/>
            <person name="Huang E."/>
            <person name="Gao Y."/>
            <person name="Liu J."/>
            <person name="Shao H."/>
            <person name="Ye R."/>
            <person name="Li L."/>
            <person name="Wei W."/>
            <person name="Wang X."/>
            <person name="Wang C."/>
            <person name="Yang T."/>
            <person name="Huo Q."/>
            <person name="Li W."/>
            <person name="Guo W."/>
            <person name="Chen H."/>
            <person name="Zhou L."/>
            <person name="Ni X."/>
            <person name="Tian J."/>
            <person name="Zhou Y."/>
            <person name="Sheng Y."/>
            <person name="Liu T."/>
            <person name="Pan Y."/>
            <person name="Xia L."/>
            <person name="Li J."/>
            <person name="Zhao F."/>
            <person name="Cao W."/>
        </authorList>
    </citation>
    <scope>NUCLEOTIDE SEQUENCE</scope>
    <source>
        <strain evidence="1">Hyas-2018</strain>
    </source>
</reference>
<protein>
    <submittedName>
        <fullName evidence="1">Uncharacterized protein</fullName>
    </submittedName>
</protein>